<name>A0A8J4SV20_9TREM</name>
<organism evidence="2 3">
    <name type="scientific">Paragonimus heterotremus</name>
    <dbReference type="NCBI Taxonomy" id="100268"/>
    <lineage>
        <taxon>Eukaryota</taxon>
        <taxon>Metazoa</taxon>
        <taxon>Spiralia</taxon>
        <taxon>Lophotrochozoa</taxon>
        <taxon>Platyhelminthes</taxon>
        <taxon>Trematoda</taxon>
        <taxon>Digenea</taxon>
        <taxon>Plagiorchiida</taxon>
        <taxon>Troglotremata</taxon>
        <taxon>Troglotrematidae</taxon>
        <taxon>Paragonimus</taxon>
    </lineage>
</organism>
<evidence type="ECO:0000256" key="1">
    <source>
        <dbReference type="SAM" id="MobiDB-lite"/>
    </source>
</evidence>
<comment type="caution">
    <text evidence="2">The sequence shown here is derived from an EMBL/GenBank/DDBJ whole genome shotgun (WGS) entry which is preliminary data.</text>
</comment>
<gene>
    <name evidence="2" type="ORF">PHET_00255</name>
</gene>
<feature type="region of interest" description="Disordered" evidence="1">
    <location>
        <begin position="81"/>
        <end position="100"/>
    </location>
</feature>
<dbReference type="AlphaFoldDB" id="A0A8J4SV20"/>
<feature type="region of interest" description="Disordered" evidence="1">
    <location>
        <begin position="1"/>
        <end position="27"/>
    </location>
</feature>
<dbReference type="Proteomes" id="UP000748531">
    <property type="component" value="Unassembled WGS sequence"/>
</dbReference>
<dbReference type="OrthoDB" id="10620395at2759"/>
<feature type="compositionally biased region" description="Polar residues" evidence="1">
    <location>
        <begin position="9"/>
        <end position="27"/>
    </location>
</feature>
<proteinExistence type="predicted"/>
<sequence length="114" mass="12721">MLPVRPPSGSKSSVPTKNGRRSTWSGIRTTPARCITDVFQSTTKFAELLVDAMSATELLTAYRIGSRLCDKIVTELAAKAEARQMRTESEDKNDHKSNSEEWNNKIVSLTCRVF</sequence>
<keyword evidence="3" id="KW-1185">Reference proteome</keyword>
<evidence type="ECO:0000313" key="2">
    <source>
        <dbReference type="EMBL" id="KAF5406232.1"/>
    </source>
</evidence>
<reference evidence="2" key="1">
    <citation type="submission" date="2019-05" db="EMBL/GenBank/DDBJ databases">
        <title>Annotation for the trematode Paragonimus heterotremus.</title>
        <authorList>
            <person name="Choi Y.-J."/>
        </authorList>
    </citation>
    <scope>NUCLEOTIDE SEQUENCE</scope>
    <source>
        <strain evidence="2">LC</strain>
    </source>
</reference>
<accession>A0A8J4SV20</accession>
<evidence type="ECO:0000313" key="3">
    <source>
        <dbReference type="Proteomes" id="UP000748531"/>
    </source>
</evidence>
<protein>
    <submittedName>
        <fullName evidence="2">Uncharacterized protein</fullName>
    </submittedName>
</protein>
<dbReference type="EMBL" id="LUCH01000062">
    <property type="protein sequence ID" value="KAF5406232.1"/>
    <property type="molecule type" value="Genomic_DNA"/>
</dbReference>